<protein>
    <submittedName>
        <fullName evidence="1">Uncharacterized protein</fullName>
    </submittedName>
</protein>
<gene>
    <name evidence="1" type="ORF">S01H4_28183</name>
</gene>
<organism evidence="1">
    <name type="scientific">marine sediment metagenome</name>
    <dbReference type="NCBI Taxonomy" id="412755"/>
    <lineage>
        <taxon>unclassified sequences</taxon>
        <taxon>metagenomes</taxon>
        <taxon>ecological metagenomes</taxon>
    </lineage>
</organism>
<evidence type="ECO:0000313" key="1">
    <source>
        <dbReference type="EMBL" id="GAG82997.1"/>
    </source>
</evidence>
<name>X1BPA3_9ZZZZ</name>
<dbReference type="EMBL" id="BART01013942">
    <property type="protein sequence ID" value="GAG82997.1"/>
    <property type="molecule type" value="Genomic_DNA"/>
</dbReference>
<accession>X1BPA3</accession>
<comment type="caution">
    <text evidence="1">The sequence shown here is derived from an EMBL/GenBank/DDBJ whole genome shotgun (WGS) entry which is preliminary data.</text>
</comment>
<feature type="non-terminal residue" evidence="1">
    <location>
        <position position="1"/>
    </location>
</feature>
<reference evidence="1" key="1">
    <citation type="journal article" date="2014" name="Front. Microbiol.">
        <title>High frequency of phylogenetically diverse reductive dehalogenase-homologous genes in deep subseafloor sedimentary metagenomes.</title>
        <authorList>
            <person name="Kawai M."/>
            <person name="Futagami T."/>
            <person name="Toyoda A."/>
            <person name="Takaki Y."/>
            <person name="Nishi S."/>
            <person name="Hori S."/>
            <person name="Arai W."/>
            <person name="Tsubouchi T."/>
            <person name="Morono Y."/>
            <person name="Uchiyama I."/>
            <person name="Ito T."/>
            <person name="Fujiyama A."/>
            <person name="Inagaki F."/>
            <person name="Takami H."/>
        </authorList>
    </citation>
    <scope>NUCLEOTIDE SEQUENCE</scope>
    <source>
        <strain evidence="1">Expedition CK06-06</strain>
    </source>
</reference>
<proteinExistence type="predicted"/>
<dbReference type="AlphaFoldDB" id="X1BPA3"/>
<sequence length="51" mass="5993">IERQRILQSTVSARDPRTGLIKKWTIQEIFEAWEKEKADITKNPDPRGDAR</sequence>